<keyword evidence="1" id="KW-0472">Membrane</keyword>
<dbReference type="AlphaFoldDB" id="A0A2N9YBV6"/>
<keyword evidence="1" id="KW-1133">Transmembrane helix</keyword>
<dbReference type="KEGG" id="blep:AL038_02390"/>
<reference evidence="3" key="1">
    <citation type="submission" date="2016-12" db="EMBL/GenBank/DDBJ databases">
        <title>Complete Genome Sequence of Beggiatoa leptomitiformis D-401.</title>
        <authorList>
            <person name="Fomenkov A."/>
            <person name="Vincze T."/>
            <person name="Grabovich M."/>
            <person name="Anton B.P."/>
            <person name="Dubinina G."/>
            <person name="Orlova M."/>
            <person name="Belousova E."/>
            <person name="Roberts R.J."/>
        </authorList>
    </citation>
    <scope>NUCLEOTIDE SEQUENCE [LARGE SCALE GENOMIC DNA]</scope>
    <source>
        <strain evidence="3">D-401</strain>
    </source>
</reference>
<accession>A0A2N9YBV6</accession>
<organism evidence="2 3">
    <name type="scientific">Beggiatoa leptomitoformis</name>
    <dbReference type="NCBI Taxonomy" id="288004"/>
    <lineage>
        <taxon>Bacteria</taxon>
        <taxon>Pseudomonadati</taxon>
        <taxon>Pseudomonadota</taxon>
        <taxon>Gammaproteobacteria</taxon>
        <taxon>Thiotrichales</taxon>
        <taxon>Thiotrichaceae</taxon>
        <taxon>Beggiatoa</taxon>
    </lineage>
</organism>
<dbReference type="RefSeq" id="WP_062148464.1">
    <property type="nucleotide sequence ID" value="NZ_CP012373.2"/>
</dbReference>
<dbReference type="STRING" id="288004.AL038_02390"/>
<dbReference type="EMBL" id="CP018889">
    <property type="protein sequence ID" value="AUI67884.1"/>
    <property type="molecule type" value="Genomic_DNA"/>
</dbReference>
<name>A0A2N9YBV6_9GAMM</name>
<keyword evidence="3" id="KW-1185">Reference proteome</keyword>
<protein>
    <recommendedName>
        <fullName evidence="4">DUF2523 domain-containing protein</fullName>
    </recommendedName>
</protein>
<gene>
    <name evidence="2" type="ORF">BLE401_03650</name>
</gene>
<evidence type="ECO:0000256" key="1">
    <source>
        <dbReference type="SAM" id="Phobius"/>
    </source>
</evidence>
<evidence type="ECO:0000313" key="2">
    <source>
        <dbReference type="EMBL" id="AUI67884.1"/>
    </source>
</evidence>
<evidence type="ECO:0000313" key="3">
    <source>
        <dbReference type="Proteomes" id="UP000234271"/>
    </source>
</evidence>
<dbReference type="Proteomes" id="UP000234271">
    <property type="component" value="Chromosome"/>
</dbReference>
<proteinExistence type="predicted"/>
<keyword evidence="1" id="KW-0812">Transmembrane</keyword>
<sequence>MQELIDFLYAGLVAIFAGIGDLLLYVYFSLMLFLVDIFWKMGQDIIAFYDVMGKIDTLFSNLNPGLVNAFAFFKVKECVHLLATARITRYLFSFIS</sequence>
<feature type="transmembrane region" description="Helical" evidence="1">
    <location>
        <begin position="12"/>
        <end position="35"/>
    </location>
</feature>
<evidence type="ECO:0008006" key="4">
    <source>
        <dbReference type="Google" id="ProtNLM"/>
    </source>
</evidence>